<evidence type="ECO:0000313" key="14">
    <source>
        <dbReference type="Proteomes" id="UP001299970"/>
    </source>
</evidence>
<feature type="transmembrane region" description="Helical" evidence="12">
    <location>
        <begin position="446"/>
        <end position="470"/>
    </location>
</feature>
<feature type="transmembrane region" description="Helical" evidence="12">
    <location>
        <begin position="293"/>
        <end position="316"/>
    </location>
</feature>
<keyword evidence="4" id="KW-1003">Cell membrane</keyword>
<evidence type="ECO:0000256" key="1">
    <source>
        <dbReference type="ARBA" id="ARBA00004651"/>
    </source>
</evidence>
<evidence type="ECO:0000256" key="7">
    <source>
        <dbReference type="ARBA" id="ARBA00022989"/>
    </source>
</evidence>
<organism evidence="13 14">
    <name type="scientific">Pseudonocardia alaniniphila</name>
    <dbReference type="NCBI Taxonomy" id="75291"/>
    <lineage>
        <taxon>Bacteria</taxon>
        <taxon>Bacillati</taxon>
        <taxon>Actinomycetota</taxon>
        <taxon>Actinomycetes</taxon>
        <taxon>Pseudonocardiales</taxon>
        <taxon>Pseudonocardiaceae</taxon>
        <taxon>Pseudonocardia</taxon>
    </lineage>
</organism>
<dbReference type="PROSITE" id="PS50283">
    <property type="entry name" value="NA_SOLUT_SYMP_3"/>
    <property type="match status" value="1"/>
</dbReference>
<comment type="caution">
    <text evidence="13">The sequence shown here is derived from an EMBL/GenBank/DDBJ whole genome shotgun (WGS) entry which is preliminary data.</text>
</comment>
<geneLocation type="plasmid" evidence="13">
    <name>unnamed</name>
</geneLocation>
<dbReference type="InterPro" id="IPR018212">
    <property type="entry name" value="Na/solute_symporter_CS"/>
</dbReference>
<sequence length="566" mass="58508">MILAIVPVLLITLLIGARGVAAMRTTSDFLVASRRISPTVNAAAVSGEYLSAASFLGVAGLVVKDGVGALWYPVGFAAGYIVMLAFVAAPMRRTGALTVPDFAEARLGSPVLRRLAAVIVLVIGFLYLVPQFTAAGQVLAAVGGSPYWLGVVIAGAAVSVTLALGGMRAATYVQAFQFGLKLLLFIVPAIWLVLHVGPSTRANALEPVEFTRFTAATPVEFRLDTELTLTEPTHASIAGHPQQLLAPGRYMADAGSTWVFAAGAPVPRVGTGQPPGGDEWARPLLDPGGYPVLATWSVLVATVLGTMGLPHILVRFHTSADGRGARRTAAITVGMLGVFYLFPAVYGLLGAVLLPQLYLSGGTDTVVVALPATVDQGWAGTTFTALLTAGAFAAFLATSLGLLLAVSGALAHDLVPGTLRRLRFTPLVAALVVVLLALPAERIDVGVLVTSAFAVAASTFCPLLVLGIWWPRLTAQGALVGMVVGLICSAGVIAVDLFLGAPPGLIDIVLGQPALWSVPVAFATMVLVSLRGRPPAWAAAAMLRLHLDENRSGSAATDDFSPPRAS</sequence>
<dbReference type="RefSeq" id="WP_241034441.1">
    <property type="nucleotide sequence ID" value="NZ_BAAAJF010000034.1"/>
</dbReference>
<evidence type="ECO:0000256" key="12">
    <source>
        <dbReference type="SAM" id="Phobius"/>
    </source>
</evidence>
<feature type="transmembrane region" description="Helical" evidence="12">
    <location>
        <begin position="148"/>
        <end position="166"/>
    </location>
</feature>
<dbReference type="Pfam" id="PF00474">
    <property type="entry name" value="SSF"/>
    <property type="match status" value="2"/>
</dbReference>
<keyword evidence="3" id="KW-0813">Transport</keyword>
<dbReference type="CDD" id="cd11480">
    <property type="entry name" value="SLC5sbd_u4"/>
    <property type="match status" value="1"/>
</dbReference>
<keyword evidence="6" id="KW-0769">Symport</keyword>
<comment type="similarity">
    <text evidence="2 11">Belongs to the sodium:solute symporter (SSF) (TC 2.A.21) family.</text>
</comment>
<dbReference type="InterPro" id="IPR001734">
    <property type="entry name" value="Na/solute_symporter"/>
</dbReference>
<evidence type="ECO:0000256" key="10">
    <source>
        <dbReference type="ARBA" id="ARBA00023136"/>
    </source>
</evidence>
<dbReference type="InterPro" id="IPR038377">
    <property type="entry name" value="Na/Glc_symporter_sf"/>
</dbReference>
<feature type="transmembrane region" description="Helical" evidence="12">
    <location>
        <begin position="513"/>
        <end position="530"/>
    </location>
</feature>
<dbReference type="PROSITE" id="PS00457">
    <property type="entry name" value="NA_SOLUT_SYMP_2"/>
    <property type="match status" value="1"/>
</dbReference>
<keyword evidence="10 12" id="KW-0472">Membrane</keyword>
<evidence type="ECO:0000256" key="4">
    <source>
        <dbReference type="ARBA" id="ARBA00022475"/>
    </source>
</evidence>
<dbReference type="PANTHER" id="PTHR48086:SF6">
    <property type="entry name" value="CATION_ACETATE SYMPORTER ACTP"/>
    <property type="match status" value="1"/>
</dbReference>
<evidence type="ECO:0000256" key="11">
    <source>
        <dbReference type="RuleBase" id="RU362091"/>
    </source>
</evidence>
<keyword evidence="9" id="KW-0406">Ion transport</keyword>
<reference evidence="13 14" key="1">
    <citation type="submission" date="2022-03" db="EMBL/GenBank/DDBJ databases">
        <title>Pseudonocardia alaer sp. nov., a novel actinomycete isolated from reed forest soil.</title>
        <authorList>
            <person name="Wang L."/>
        </authorList>
    </citation>
    <scope>NUCLEOTIDE SEQUENCE [LARGE SCALE GENOMIC DNA]</scope>
    <source>
        <strain evidence="13 14">Y-16303</strain>
        <plasmid evidence="13">unnamed</plasmid>
    </source>
</reference>
<dbReference type="Gene3D" id="1.20.1730.10">
    <property type="entry name" value="Sodium/glucose cotransporter"/>
    <property type="match status" value="1"/>
</dbReference>
<feature type="transmembrane region" description="Helical" evidence="12">
    <location>
        <begin position="385"/>
        <end position="410"/>
    </location>
</feature>
<evidence type="ECO:0000256" key="5">
    <source>
        <dbReference type="ARBA" id="ARBA00022692"/>
    </source>
</evidence>
<keyword evidence="7 12" id="KW-1133">Transmembrane helix</keyword>
<dbReference type="InterPro" id="IPR050277">
    <property type="entry name" value="Sodium:Solute_Symporter"/>
</dbReference>
<keyword evidence="5 12" id="KW-0812">Transmembrane</keyword>
<feature type="transmembrane region" description="Helical" evidence="12">
    <location>
        <begin position="111"/>
        <end position="128"/>
    </location>
</feature>
<feature type="transmembrane region" description="Helical" evidence="12">
    <location>
        <begin position="70"/>
        <end position="90"/>
    </location>
</feature>
<accession>A0ABS9T7S6</accession>
<feature type="transmembrane region" description="Helical" evidence="12">
    <location>
        <begin position="477"/>
        <end position="501"/>
    </location>
</feature>
<evidence type="ECO:0000256" key="9">
    <source>
        <dbReference type="ARBA" id="ARBA00023065"/>
    </source>
</evidence>
<feature type="transmembrane region" description="Helical" evidence="12">
    <location>
        <begin position="422"/>
        <end position="440"/>
    </location>
</feature>
<dbReference type="PANTHER" id="PTHR48086">
    <property type="entry name" value="SODIUM/PROLINE SYMPORTER-RELATED"/>
    <property type="match status" value="1"/>
</dbReference>
<evidence type="ECO:0000256" key="3">
    <source>
        <dbReference type="ARBA" id="ARBA00022448"/>
    </source>
</evidence>
<evidence type="ECO:0000313" key="13">
    <source>
        <dbReference type="EMBL" id="MCH6164594.1"/>
    </source>
</evidence>
<keyword evidence="14" id="KW-1185">Reference proteome</keyword>
<feature type="transmembrane region" description="Helical" evidence="12">
    <location>
        <begin position="178"/>
        <end position="197"/>
    </location>
</feature>
<comment type="subcellular location">
    <subcellularLocation>
        <location evidence="1">Cell membrane</location>
        <topology evidence="1">Multi-pass membrane protein</topology>
    </subcellularLocation>
</comment>
<gene>
    <name evidence="13" type="ORF">MMF94_02765</name>
</gene>
<proteinExistence type="inferred from homology"/>
<dbReference type="Proteomes" id="UP001299970">
    <property type="component" value="Unassembled WGS sequence"/>
</dbReference>
<protein>
    <submittedName>
        <fullName evidence="13">Cation acetate symporter</fullName>
    </submittedName>
</protein>
<name>A0ABS9T7S6_9PSEU</name>
<keyword evidence="8" id="KW-0915">Sodium</keyword>
<keyword evidence="13" id="KW-0614">Plasmid</keyword>
<evidence type="ECO:0000256" key="8">
    <source>
        <dbReference type="ARBA" id="ARBA00023053"/>
    </source>
</evidence>
<evidence type="ECO:0000256" key="6">
    <source>
        <dbReference type="ARBA" id="ARBA00022847"/>
    </source>
</evidence>
<dbReference type="EMBL" id="JAKXMK010000002">
    <property type="protein sequence ID" value="MCH6164594.1"/>
    <property type="molecule type" value="Genomic_DNA"/>
</dbReference>
<evidence type="ECO:0000256" key="2">
    <source>
        <dbReference type="ARBA" id="ARBA00006434"/>
    </source>
</evidence>
<feature type="transmembrane region" description="Helical" evidence="12">
    <location>
        <begin position="328"/>
        <end position="349"/>
    </location>
</feature>